<evidence type="ECO:0000256" key="6">
    <source>
        <dbReference type="SAM" id="MobiDB-lite"/>
    </source>
</evidence>
<dbReference type="KEGG" id="bbel:109476452"/>
<evidence type="ECO:0000313" key="9">
    <source>
        <dbReference type="RefSeq" id="XP_019632943.1"/>
    </source>
</evidence>
<comment type="similarity">
    <text evidence="1">Belongs to the peptidase C48 family.</text>
</comment>
<keyword evidence="2" id="KW-0645">Protease</keyword>
<name>A0A6P4Z8E3_BRABE</name>
<proteinExistence type="inferred from homology"/>
<dbReference type="InterPro" id="IPR038765">
    <property type="entry name" value="Papain-like_cys_pep_sf"/>
</dbReference>
<keyword evidence="8" id="KW-1185">Reference proteome</keyword>
<dbReference type="PROSITE" id="PS50600">
    <property type="entry name" value="ULP_PROTEASE"/>
    <property type="match status" value="1"/>
</dbReference>
<dbReference type="PANTHER" id="PTHR31569">
    <property type="entry name" value="SWIM-TYPE DOMAIN-CONTAINING PROTEIN"/>
    <property type="match status" value="1"/>
</dbReference>
<dbReference type="SUPFAM" id="SSF54001">
    <property type="entry name" value="Cysteine proteinases"/>
    <property type="match status" value="1"/>
</dbReference>
<accession>A0A6P4Z8E3</accession>
<dbReference type="InterPro" id="IPR048795">
    <property type="entry name" value="PWP3A_3B_4_C"/>
</dbReference>
<evidence type="ECO:0000256" key="2">
    <source>
        <dbReference type="ARBA" id="ARBA00022670"/>
    </source>
</evidence>
<dbReference type="AlphaFoldDB" id="A0A6P4Z8E3"/>
<dbReference type="Proteomes" id="UP000515135">
    <property type="component" value="Unplaced"/>
</dbReference>
<dbReference type="GO" id="GO:0060255">
    <property type="term" value="P:regulation of macromolecule metabolic process"/>
    <property type="evidence" value="ECO:0007669"/>
    <property type="project" value="UniProtKB-ARBA"/>
</dbReference>
<dbReference type="GO" id="GO:0008234">
    <property type="term" value="F:cysteine-type peptidase activity"/>
    <property type="evidence" value="ECO:0007669"/>
    <property type="project" value="UniProtKB-KW"/>
</dbReference>
<feature type="region of interest" description="Disordered" evidence="6">
    <location>
        <begin position="265"/>
        <end position="334"/>
    </location>
</feature>
<dbReference type="GeneID" id="109476452"/>
<dbReference type="OrthoDB" id="1939479at2759"/>
<dbReference type="PANTHER" id="PTHR31569:SF4">
    <property type="entry name" value="SWIM-TYPE DOMAIN-CONTAINING PROTEIN"/>
    <property type="match status" value="1"/>
</dbReference>
<dbReference type="FunFam" id="3.40.395.10:FF:000001">
    <property type="entry name" value="Sentrin-specific protease 1"/>
    <property type="match status" value="1"/>
</dbReference>
<feature type="domain" description="Ubiquitin-like protease family profile" evidence="7">
    <location>
        <begin position="439"/>
        <end position="603"/>
    </location>
</feature>
<keyword evidence="5" id="KW-0175">Coiled coil</keyword>
<reference evidence="9" key="1">
    <citation type="submission" date="2025-08" db="UniProtKB">
        <authorList>
            <consortium name="RefSeq"/>
        </authorList>
    </citation>
    <scope>IDENTIFICATION</scope>
    <source>
        <tissue evidence="9">Gonad</tissue>
    </source>
</reference>
<organism evidence="8 9">
    <name type="scientific">Branchiostoma belcheri</name>
    <name type="common">Amphioxus</name>
    <dbReference type="NCBI Taxonomy" id="7741"/>
    <lineage>
        <taxon>Eukaryota</taxon>
        <taxon>Metazoa</taxon>
        <taxon>Chordata</taxon>
        <taxon>Cephalochordata</taxon>
        <taxon>Leptocardii</taxon>
        <taxon>Amphioxiformes</taxon>
        <taxon>Branchiostomatidae</taxon>
        <taxon>Branchiostoma</taxon>
    </lineage>
</organism>
<evidence type="ECO:0000256" key="1">
    <source>
        <dbReference type="ARBA" id="ARBA00005234"/>
    </source>
</evidence>
<dbReference type="Pfam" id="PF21056">
    <property type="entry name" value="ZSWIM1-3_RNaseH-like"/>
    <property type="match status" value="1"/>
</dbReference>
<dbReference type="Gene3D" id="3.40.395.10">
    <property type="entry name" value="Adenoviral Proteinase, Chain A"/>
    <property type="match status" value="1"/>
</dbReference>
<dbReference type="Pfam" id="PF02902">
    <property type="entry name" value="Peptidase_C48"/>
    <property type="match status" value="1"/>
</dbReference>
<dbReference type="RefSeq" id="XP_019632943.1">
    <property type="nucleotide sequence ID" value="XM_019777384.1"/>
</dbReference>
<protein>
    <submittedName>
        <fullName evidence="9">Uncharacterized protein LOC109476452</fullName>
    </submittedName>
</protein>
<dbReference type="InterPro" id="IPR048324">
    <property type="entry name" value="ZSWIM1-3_RNaseH-like"/>
</dbReference>
<keyword evidence="3" id="KW-0378">Hydrolase</keyword>
<feature type="compositionally biased region" description="Polar residues" evidence="6">
    <location>
        <begin position="276"/>
        <end position="291"/>
    </location>
</feature>
<evidence type="ECO:0000256" key="5">
    <source>
        <dbReference type="SAM" id="Coils"/>
    </source>
</evidence>
<dbReference type="GO" id="GO:0006508">
    <property type="term" value="P:proteolysis"/>
    <property type="evidence" value="ECO:0007669"/>
    <property type="project" value="UniProtKB-KW"/>
</dbReference>
<sequence>MANIFAKYPEVVLIDSAYNTNNLNMPLFTICVMDGNGIGQPVAYVLLSDETQASLSRALRIFKESNAHHTHVKTVVMDKDPSEIAAVSEELPEAKVVICLFHAIRALHQAASKHVKDRDVFEQVIKLINTLAYSLDEKSYDDAYAELLMLEGASEFARKKAALELFDLSLVAKRWLKDALPRPEMGVIPRPPSITCRTLAQPTRPVSRISKYKAALAISQELANVISTSGQEEYHNRVEQLKYMLNCYKANTAVATVPLVDSVEVPPEHDGVRSSAPETTTARPASHTGGSPTADGGRSSAPETTTARPASHTEETHAEHHQRRSSALQALKTMKLPVAVKVKGRPKGCRNSLNIRCKKMKTGDKKPTVAKASLLGESPTGNGVRSSAPETATARPASLTGESPTKRVLQISPDNVHDVVQSALRPTPANEKLVEGFDMWITRKDMHTLDGYNWLTDKVIDFYFKLIEERGKRQGNLKVFAFSIHFFNLLTRDGINEHTMKWAEKVDLFSMDLVLIPLHLPTKMHWVLMIIDMRTKSMSYYDSMGGDNEHAFNVLRDYLVAESRKKGSEMNLSEWTACYPKDPPRQQNGSDCGVFVCRYAEYVSRGATIDFSQEDMRVWRMRMVLEILMKDLLDNKMDLKTTRRNLEERIVGYIKTKQDAEQHLAGIYSGSIASTRHETFNHRRKAVRNKLEWQGTGYITSDDLHEELFQVLTQMHLRWETRNFIDTKYVALVLMPEAIVYGLHKVEAISLEEAEKQMDKGPERAPDEVWYKN</sequence>
<evidence type="ECO:0000256" key="3">
    <source>
        <dbReference type="ARBA" id="ARBA00022801"/>
    </source>
</evidence>
<dbReference type="InterPro" id="IPR003653">
    <property type="entry name" value="Peptidase_C48_C"/>
</dbReference>
<feature type="coiled-coil region" evidence="5">
    <location>
        <begin position="629"/>
        <end position="663"/>
    </location>
</feature>
<feature type="compositionally biased region" description="Polar residues" evidence="6">
    <location>
        <begin position="379"/>
        <end position="390"/>
    </location>
</feature>
<evidence type="ECO:0000313" key="8">
    <source>
        <dbReference type="Proteomes" id="UP000515135"/>
    </source>
</evidence>
<evidence type="ECO:0000259" key="7">
    <source>
        <dbReference type="PROSITE" id="PS50600"/>
    </source>
</evidence>
<keyword evidence="4" id="KW-0788">Thiol protease</keyword>
<evidence type="ECO:0000256" key="4">
    <source>
        <dbReference type="ARBA" id="ARBA00022807"/>
    </source>
</evidence>
<dbReference type="Pfam" id="PF20886">
    <property type="entry name" value="PWP3A-B_C"/>
    <property type="match status" value="1"/>
</dbReference>
<dbReference type="GO" id="GO:0080090">
    <property type="term" value="P:regulation of primary metabolic process"/>
    <property type="evidence" value="ECO:0007669"/>
    <property type="project" value="UniProtKB-ARBA"/>
</dbReference>
<gene>
    <name evidence="9" type="primary">LOC109476452</name>
</gene>
<feature type="region of interest" description="Disordered" evidence="6">
    <location>
        <begin position="373"/>
        <end position="405"/>
    </location>
</feature>
<dbReference type="InterPro" id="IPR052579">
    <property type="entry name" value="Zinc_finger_SWIM"/>
</dbReference>